<dbReference type="Proteomes" id="UP001570846">
    <property type="component" value="Unassembled WGS sequence"/>
</dbReference>
<keyword evidence="5" id="KW-0675">Receptor</keyword>
<organism evidence="5 7">
    <name type="scientific">Rufibacter glacialis</name>
    <dbReference type="NCBI Taxonomy" id="1259555"/>
    <lineage>
        <taxon>Bacteria</taxon>
        <taxon>Pseudomonadati</taxon>
        <taxon>Bacteroidota</taxon>
        <taxon>Cytophagia</taxon>
        <taxon>Cytophagales</taxon>
        <taxon>Hymenobacteraceae</taxon>
        <taxon>Rufibacter</taxon>
    </lineage>
</organism>
<keyword evidence="8" id="KW-1185">Reference proteome</keyword>
<keyword evidence="1" id="KW-0812">Transmembrane</keyword>
<dbReference type="Gene3D" id="2.60.40.10">
    <property type="entry name" value="Immunoglobulins"/>
    <property type="match status" value="1"/>
</dbReference>
<evidence type="ECO:0000256" key="2">
    <source>
        <dbReference type="SAM" id="SignalP"/>
    </source>
</evidence>
<accession>A0A5M8QUH8</accession>
<keyword evidence="1" id="KW-1134">Transmembrane beta strand</keyword>
<dbReference type="EMBL" id="VKKZ01000001">
    <property type="protein sequence ID" value="KAA6438113.1"/>
    <property type="molecule type" value="Genomic_DNA"/>
</dbReference>
<dbReference type="GO" id="GO:0004866">
    <property type="term" value="F:endopeptidase inhibitor activity"/>
    <property type="evidence" value="ECO:0007669"/>
    <property type="project" value="InterPro"/>
</dbReference>
<evidence type="ECO:0000313" key="5">
    <source>
        <dbReference type="EMBL" id="KAA6438113.1"/>
    </source>
</evidence>
<dbReference type="InterPro" id="IPR039426">
    <property type="entry name" value="TonB-dep_rcpt-like"/>
</dbReference>
<keyword evidence="1" id="KW-0998">Cell outer membrane</keyword>
<dbReference type="Gene3D" id="2.60.40.1930">
    <property type="match status" value="1"/>
</dbReference>
<dbReference type="RefSeq" id="WP_149096613.1">
    <property type="nucleotide sequence ID" value="NZ_BMMG01000010.1"/>
</dbReference>
<dbReference type="InterPro" id="IPR012910">
    <property type="entry name" value="Plug_dom"/>
</dbReference>
<dbReference type="Pfam" id="PF01835">
    <property type="entry name" value="MG2"/>
    <property type="match status" value="1"/>
</dbReference>
<dbReference type="Pfam" id="PF07715">
    <property type="entry name" value="Plug"/>
    <property type="match status" value="1"/>
</dbReference>
<evidence type="ECO:0000256" key="1">
    <source>
        <dbReference type="PROSITE-ProRule" id="PRU01360"/>
    </source>
</evidence>
<dbReference type="GO" id="GO:0009279">
    <property type="term" value="C:cell outer membrane"/>
    <property type="evidence" value="ECO:0007669"/>
    <property type="project" value="UniProtKB-SubCell"/>
</dbReference>
<keyword evidence="1" id="KW-0813">Transport</keyword>
<proteinExistence type="inferred from homology"/>
<feature type="signal peptide" evidence="2">
    <location>
        <begin position="1"/>
        <end position="23"/>
    </location>
</feature>
<feature type="chain" id="PRO_5024364076" evidence="2">
    <location>
        <begin position="24"/>
        <end position="903"/>
    </location>
</feature>
<evidence type="ECO:0000313" key="7">
    <source>
        <dbReference type="Proteomes" id="UP000323866"/>
    </source>
</evidence>
<dbReference type="SUPFAM" id="SSF56935">
    <property type="entry name" value="Porins"/>
    <property type="match status" value="1"/>
</dbReference>
<dbReference type="Proteomes" id="UP000323866">
    <property type="component" value="Unassembled WGS sequence"/>
</dbReference>
<evidence type="ECO:0000259" key="3">
    <source>
        <dbReference type="Pfam" id="PF01835"/>
    </source>
</evidence>
<name>A0A5M8QUH8_9BACT</name>
<reference evidence="6 8" key="3">
    <citation type="submission" date="2024-08" db="EMBL/GenBank/DDBJ databases">
        <authorList>
            <person name="Wei W."/>
        </authorList>
    </citation>
    <scope>NUCLEOTIDE SEQUENCE [LARGE SCALE GENOMIC DNA]</scope>
    <source>
        <strain evidence="6 8">XU2</strain>
    </source>
</reference>
<dbReference type="OrthoDB" id="679547at2"/>
<gene>
    <name evidence="6" type="ORF">ACD591_18865</name>
    <name evidence="5" type="ORF">FOE74_00285</name>
</gene>
<dbReference type="InterPro" id="IPR013783">
    <property type="entry name" value="Ig-like_fold"/>
</dbReference>
<comment type="similarity">
    <text evidence="1">Belongs to the TonB-dependent receptor family.</text>
</comment>
<dbReference type="PROSITE" id="PS52016">
    <property type="entry name" value="TONB_DEPENDENT_REC_3"/>
    <property type="match status" value="1"/>
</dbReference>
<sequence length="903" mass="99198">MMYRNQKLIKALCLIGIIGTAFAFAPKNWQPDLGVEEIVAKLQNFGKEYPQEKVYLHLDKPYYAAGEDIWFKAYLVDASNHTPSQLSKVLYVELINPQDSIYKRVVVDMNNGIGHGDFALEDTIPEGHYRLRAYTSWMQNFDEAYFFHQKVQVFNPRVANLVPSVNFGFKPFGTGDSVYAEVTLKNLQEEPLAQQAITFHVQTGKKMSARRKSETNHQGKALFRFYLPAGEARQNAQLWLSLKEGITPVQRTFKVPQAAEKIDLQFFPEGGELVHNMWSTVAFKAVDANGLGKEVQGSVQDETGKKVADFKSLKYGMGRFGFIPQPGKQYVAVLTKPDGIEITTPLPAARAKGVVLKVDNSKPENVQLKAYVVGYPGAEGRPSAISVVAQSRGVVYFTAHAPTTKDLLLIDVPKQKLPTGVVQFTLFSNTGEPLAERLAFVNHQDHLQLTLTPDKPTYKPREKVTLHLQAKNSTGNSVSGHFSVAITDGQKITPTPHAGNLLSTLLLTSDLRGHIESPDYYFSSGEPEAALALDNLMLTQGWRRFLWPDLLQGKEKAAPFPVEQSLAVTGTVLKHSGKPEPNALVTFISLRSPSMILVDTADAQGRFAFGVTGLTDSSRIVVQARTAKGKSALEVKMNKGLRITPISPRAPYALPSALLSQTTWAYLRSNREQLRLDQLAGKSILLSAVEIRAKKEQEEDRLRKGQLYSHPDQTLKGSSLPMSTDIISALQGRVAGLQVIGGNISMRGGGSPLFLLDGMPIDVEHIRSISMSEVEAIDILRPGASSAIYGSQGGNGVIAVLLKRGSSTTLSSVARYRGVAAYSGVHYQTPRQFYVPVYDKPTEVELPDLRTTLYWNPTVITDASGNARFSFFAADAQTTYKAVIEGLSANGQLGRAVTEMQVK</sequence>
<dbReference type="EMBL" id="JBGOGF010000012">
    <property type="protein sequence ID" value="MFA1773369.1"/>
    <property type="molecule type" value="Genomic_DNA"/>
</dbReference>
<comment type="caution">
    <text evidence="5">The sequence shown here is derived from an EMBL/GenBank/DDBJ whole genome shotgun (WGS) entry which is preliminary data.</text>
</comment>
<dbReference type="InterPro" id="IPR002890">
    <property type="entry name" value="MG2"/>
</dbReference>
<dbReference type="AlphaFoldDB" id="A0A5M8QUH8"/>
<comment type="subcellular location">
    <subcellularLocation>
        <location evidence="1">Cell outer membrane</location>
        <topology evidence="1">Multi-pass membrane protein</topology>
    </subcellularLocation>
</comment>
<evidence type="ECO:0000259" key="4">
    <source>
        <dbReference type="Pfam" id="PF07715"/>
    </source>
</evidence>
<dbReference type="Gene3D" id="2.170.130.10">
    <property type="entry name" value="TonB-dependent receptor, plug domain"/>
    <property type="match status" value="1"/>
</dbReference>
<feature type="domain" description="Macroglobulin" evidence="3">
    <location>
        <begin position="53"/>
        <end position="136"/>
    </location>
</feature>
<reference evidence="5 7" key="2">
    <citation type="submission" date="2019-09" db="EMBL/GenBank/DDBJ databases">
        <title>A bacterium isolated from glacier soil.</title>
        <authorList>
            <person name="Liu Q."/>
        </authorList>
    </citation>
    <scope>NUCLEOTIDE SEQUENCE [LARGE SCALE GENOMIC DNA]</scope>
    <source>
        <strain evidence="5 7">MDT1-10-3</strain>
    </source>
</reference>
<evidence type="ECO:0000313" key="6">
    <source>
        <dbReference type="EMBL" id="MFA1773369.1"/>
    </source>
</evidence>
<dbReference type="InterPro" id="IPR037066">
    <property type="entry name" value="Plug_dom_sf"/>
</dbReference>
<keyword evidence="1" id="KW-0472">Membrane</keyword>
<protein>
    <submittedName>
        <fullName evidence="6">MG2 domain-containing protein</fullName>
    </submittedName>
    <submittedName>
        <fullName evidence="5">TonB-dependent receptor plug domain-containing protein</fullName>
    </submittedName>
</protein>
<keyword evidence="2" id="KW-0732">Signal</keyword>
<evidence type="ECO:0000313" key="8">
    <source>
        <dbReference type="Proteomes" id="UP001570846"/>
    </source>
</evidence>
<reference evidence="5 7" key="1">
    <citation type="submission" date="2019-07" db="EMBL/GenBank/DDBJ databases">
        <authorList>
            <person name="Qu J.-H."/>
        </authorList>
    </citation>
    <scope>NUCLEOTIDE SEQUENCE [LARGE SCALE GENOMIC DNA]</scope>
    <source>
        <strain evidence="5 7">MDT1-10-3</strain>
    </source>
</reference>
<feature type="domain" description="TonB-dependent receptor plug" evidence="4">
    <location>
        <begin position="723"/>
        <end position="797"/>
    </location>
</feature>